<proteinExistence type="predicted"/>
<evidence type="ECO:0000313" key="2">
    <source>
        <dbReference type="EMBL" id="KAK8774207.1"/>
    </source>
</evidence>
<evidence type="ECO:0000313" key="3">
    <source>
        <dbReference type="Proteomes" id="UP001321473"/>
    </source>
</evidence>
<dbReference type="Proteomes" id="UP001321473">
    <property type="component" value="Unassembled WGS sequence"/>
</dbReference>
<dbReference type="EMBL" id="JARKHS020015712">
    <property type="protein sequence ID" value="KAK8774207.1"/>
    <property type="molecule type" value="Genomic_DNA"/>
</dbReference>
<organism evidence="2 3">
    <name type="scientific">Amblyomma americanum</name>
    <name type="common">Lone star tick</name>
    <dbReference type="NCBI Taxonomy" id="6943"/>
    <lineage>
        <taxon>Eukaryota</taxon>
        <taxon>Metazoa</taxon>
        <taxon>Ecdysozoa</taxon>
        <taxon>Arthropoda</taxon>
        <taxon>Chelicerata</taxon>
        <taxon>Arachnida</taxon>
        <taxon>Acari</taxon>
        <taxon>Parasitiformes</taxon>
        <taxon>Ixodida</taxon>
        <taxon>Ixodoidea</taxon>
        <taxon>Ixodidae</taxon>
        <taxon>Amblyomminae</taxon>
        <taxon>Amblyomma</taxon>
    </lineage>
</organism>
<protein>
    <submittedName>
        <fullName evidence="2">Uncharacterized protein</fullName>
    </submittedName>
</protein>
<dbReference type="AlphaFoldDB" id="A0AAQ4EHG1"/>
<evidence type="ECO:0000256" key="1">
    <source>
        <dbReference type="SAM" id="MobiDB-lite"/>
    </source>
</evidence>
<accession>A0AAQ4EHG1</accession>
<sequence>MSLNVQGHRVKEHAPSPQYAGLLRPLTAPGNLGSLRHRKAATKGTHQRRLPHSLCSGGSIEIVSPADSRNCYRYYVVNENRNTAPSPQYAGLLRPLTGSRKPRVKLLQRTRGASNVGFYGLLAPPVLLLNRQLLAITVRAADSTPDVSCSALKPWFRLLLRVKTSNGCVAVVIPLLLQYK</sequence>
<name>A0AAQ4EHG1_AMBAM</name>
<keyword evidence="3" id="KW-1185">Reference proteome</keyword>
<reference evidence="2 3" key="1">
    <citation type="journal article" date="2023" name="Arcadia Sci">
        <title>De novo assembly of a long-read Amblyomma americanum tick genome.</title>
        <authorList>
            <person name="Chou S."/>
            <person name="Poskanzer K.E."/>
            <person name="Rollins M."/>
            <person name="Thuy-Boun P.S."/>
        </authorList>
    </citation>
    <scope>NUCLEOTIDE SEQUENCE [LARGE SCALE GENOMIC DNA]</scope>
    <source>
        <strain evidence="2">F_SG_1</strain>
        <tissue evidence="2">Salivary glands</tissue>
    </source>
</reference>
<gene>
    <name evidence="2" type="ORF">V5799_011261</name>
</gene>
<feature type="region of interest" description="Disordered" evidence="1">
    <location>
        <begin position="1"/>
        <end position="20"/>
    </location>
</feature>
<comment type="caution">
    <text evidence="2">The sequence shown here is derived from an EMBL/GenBank/DDBJ whole genome shotgun (WGS) entry which is preliminary data.</text>
</comment>